<evidence type="ECO:0000313" key="2">
    <source>
        <dbReference type="EMBL" id="AFP09141.1"/>
    </source>
</evidence>
<accession>V9LAL8</accession>
<dbReference type="EMBL" id="JW876624">
    <property type="protein sequence ID" value="AFP09141.1"/>
    <property type="molecule type" value="mRNA"/>
</dbReference>
<proteinExistence type="evidence at transcript level"/>
<evidence type="ECO:0000256" key="1">
    <source>
        <dbReference type="ARBA" id="ARBA00009024"/>
    </source>
</evidence>
<comment type="similarity">
    <text evidence="1">Belongs to the cornifelin family.</text>
</comment>
<dbReference type="InterPro" id="IPR006461">
    <property type="entry name" value="PLAC_motif_containing"/>
</dbReference>
<dbReference type="NCBIfam" id="TIGR01571">
    <property type="entry name" value="A_thal_Cys_rich"/>
    <property type="match status" value="1"/>
</dbReference>
<organism evidence="2">
    <name type="scientific">Callorhinchus milii</name>
    <name type="common">Ghost shark</name>
    <dbReference type="NCBI Taxonomy" id="7868"/>
    <lineage>
        <taxon>Eukaryota</taxon>
        <taxon>Metazoa</taxon>
        <taxon>Chordata</taxon>
        <taxon>Craniata</taxon>
        <taxon>Vertebrata</taxon>
        <taxon>Chondrichthyes</taxon>
        <taxon>Holocephali</taxon>
        <taxon>Chimaeriformes</taxon>
        <taxon>Callorhinchidae</taxon>
        <taxon>Callorhinchus</taxon>
    </lineage>
</organism>
<sequence>MASVVTVQPQVATNITIAQQKRKEWTTGLCNCCDDCGVCWFALCCLPCFMCKTVDDFGECLCLPLMDGYCNVCGLMSMGPIPPISIAMRAAVRERYGIRGSICNDCCVMYWCLSCGWCQMAREIKEQKQPLTIINAHTTILPHPTIVSPVVYPSPVNYPPQQHYMPPGATPFYPSYPKDANAPFAN</sequence>
<protein>
    <submittedName>
        <fullName evidence="2">Cornifelin-like protein b</fullName>
    </submittedName>
</protein>
<dbReference type="AlphaFoldDB" id="V9LAL8"/>
<dbReference type="PANTHER" id="PTHR15907">
    <property type="entry name" value="DUF614 FAMILY PROTEIN-RELATED"/>
    <property type="match status" value="1"/>
</dbReference>
<reference evidence="2" key="1">
    <citation type="journal article" date="2014" name="Nature">
        <title>Elephant shark genome provides unique insights into gnathostome evolution.</title>
        <authorList>
            <consortium name="International Elephant Shark Genome Sequencing Consortium"/>
            <person name="Venkatesh B."/>
            <person name="Lee A.P."/>
            <person name="Ravi V."/>
            <person name="Maurya A.K."/>
            <person name="Lian M.M."/>
            <person name="Swann J.B."/>
            <person name="Ohta Y."/>
            <person name="Flajnik M.F."/>
            <person name="Sutoh Y."/>
            <person name="Kasahara M."/>
            <person name="Hoon S."/>
            <person name="Gangu V."/>
            <person name="Roy S.W."/>
            <person name="Irimia M."/>
            <person name="Korzh V."/>
            <person name="Kondrychyn I."/>
            <person name="Lim Z.W."/>
            <person name="Tay B.H."/>
            <person name="Tohari S."/>
            <person name="Kong K.W."/>
            <person name="Ho S."/>
            <person name="Lorente-Galdos B."/>
            <person name="Quilez J."/>
            <person name="Marques-Bonet T."/>
            <person name="Raney B.J."/>
            <person name="Ingham P.W."/>
            <person name="Tay A."/>
            <person name="Hillier L.W."/>
            <person name="Minx P."/>
            <person name="Boehm T."/>
            <person name="Wilson R.K."/>
            <person name="Brenner S."/>
            <person name="Warren W.C."/>
        </authorList>
    </citation>
    <scope>NUCLEOTIDE SEQUENCE</scope>
    <source>
        <tissue evidence="2">Gills</tissue>
    </source>
</reference>
<name>V9LAL8_CALMI</name>
<dbReference type="Pfam" id="PF04749">
    <property type="entry name" value="PLAC8"/>
    <property type="match status" value="1"/>
</dbReference>